<dbReference type="CDD" id="cd12343">
    <property type="entry name" value="RRM1_2_CoAA_like"/>
    <property type="match status" value="1"/>
</dbReference>
<keyword evidence="1 6" id="KW-0694">RNA-binding</keyword>
<protein>
    <submittedName>
        <fullName evidence="10">Uncharacterized protein</fullName>
    </submittedName>
</protein>
<dbReference type="Pfam" id="PF00076">
    <property type="entry name" value="RRM_1"/>
    <property type="match status" value="1"/>
</dbReference>
<dbReference type="EMBL" id="OC916924">
    <property type="protein sequence ID" value="CAD7645628.1"/>
    <property type="molecule type" value="Genomic_DNA"/>
</dbReference>
<dbReference type="InterPro" id="IPR000504">
    <property type="entry name" value="RRM_dom"/>
</dbReference>
<dbReference type="Pfam" id="PF00098">
    <property type="entry name" value="zf-CCHC"/>
    <property type="match status" value="1"/>
</dbReference>
<gene>
    <name evidence="10" type="ORF">ONB1V03_LOCUS5306</name>
</gene>
<keyword evidence="3" id="KW-0804">Transcription</keyword>
<evidence type="ECO:0000256" key="6">
    <source>
        <dbReference type="PROSITE-ProRule" id="PRU00176"/>
    </source>
</evidence>
<evidence type="ECO:0000256" key="2">
    <source>
        <dbReference type="ARBA" id="ARBA00023015"/>
    </source>
</evidence>
<dbReference type="EMBL" id="CAJPVJ010002099">
    <property type="protein sequence ID" value="CAG2165768.1"/>
    <property type="molecule type" value="Genomic_DNA"/>
</dbReference>
<dbReference type="Gene3D" id="4.10.60.10">
    <property type="entry name" value="Zinc finger, CCHC-type"/>
    <property type="match status" value="1"/>
</dbReference>
<dbReference type="PROSITE" id="PS50102">
    <property type="entry name" value="RRM"/>
    <property type="match status" value="1"/>
</dbReference>
<dbReference type="InterPro" id="IPR012677">
    <property type="entry name" value="Nucleotide-bd_a/b_plait_sf"/>
</dbReference>
<feature type="non-terminal residue" evidence="10">
    <location>
        <position position="1"/>
    </location>
</feature>
<evidence type="ECO:0000256" key="3">
    <source>
        <dbReference type="ARBA" id="ARBA00023163"/>
    </source>
</evidence>
<evidence type="ECO:0000256" key="5">
    <source>
        <dbReference type="PROSITE-ProRule" id="PRU00047"/>
    </source>
</evidence>
<feature type="domain" description="CCHC-type" evidence="9">
    <location>
        <begin position="405"/>
        <end position="420"/>
    </location>
</feature>
<dbReference type="Gene3D" id="1.10.565.10">
    <property type="entry name" value="Retinoid X Receptor"/>
    <property type="match status" value="1"/>
</dbReference>
<evidence type="ECO:0000259" key="8">
    <source>
        <dbReference type="PROSITE" id="PS50102"/>
    </source>
</evidence>
<dbReference type="AlphaFoldDB" id="A0A7R9LPS1"/>
<dbReference type="GO" id="GO:0008270">
    <property type="term" value="F:zinc ion binding"/>
    <property type="evidence" value="ECO:0007669"/>
    <property type="project" value="UniProtKB-KW"/>
</dbReference>
<dbReference type="SUPFAM" id="SSF48508">
    <property type="entry name" value="Nuclear receptor ligand-binding domain"/>
    <property type="match status" value="1"/>
</dbReference>
<dbReference type="InterPro" id="IPR035500">
    <property type="entry name" value="NHR-like_dom_sf"/>
</dbReference>
<accession>A0A7R9LPS1</accession>
<dbReference type="Proteomes" id="UP000728032">
    <property type="component" value="Unassembled WGS sequence"/>
</dbReference>
<feature type="compositionally biased region" description="Pro residues" evidence="7">
    <location>
        <begin position="483"/>
        <end position="492"/>
    </location>
</feature>
<sequence length="533" mass="60894">KPHSELQQIFADLSSPSQQSSLSTSGTPIGSPLKADETHKCNVNPLKGLSAINECTDCYDSAPKPRNFPIDAINNSNDTNHSLSDIIYPNQCSVITDTSIETIKNSCIESFGCFSTKTTNNNSVHNNHNEESDHKEIVKLQKISNTVYQKVIELEFAAIPFKEMAAEDMNRFESLRIAELAAAVADLNRRSYGMSNEGLKITRELSNFIDMTKVLAVKCDDAIRRLVVMSKKIASFKELCQPDQIGLMKAGCFEILIMRSINTYNQEHDYWSVAMDQNNATMVKVELFKQTKGNLYEAHKNWMHAFAEEWDSDQTILNLTTKLYIGNLPVDCKADQLCQLFTKYGRVVECDIVKNYGFVHMSSEDETKNVVQELNGTQFMGNKLSVEVSRSKVRPKPGMGGKSQCYRCGKSGHWSKECPRSMGERARTPYTPYRHQNRHFPYGYSRGPPFHESCSRPPPDPRDRYDGLDYFRDYYDAYERRPPPPPPPPFPGDPFDDRAPPEYCRRVLPEPYYDDYYDCRIRDRYSNISHGFH</sequence>
<dbReference type="GO" id="GO:0005634">
    <property type="term" value="C:nucleus"/>
    <property type="evidence" value="ECO:0007669"/>
    <property type="project" value="TreeGrafter"/>
</dbReference>
<evidence type="ECO:0000256" key="7">
    <source>
        <dbReference type="SAM" id="MobiDB-lite"/>
    </source>
</evidence>
<feature type="compositionally biased region" description="Basic and acidic residues" evidence="7">
    <location>
        <begin position="459"/>
        <end position="482"/>
    </location>
</feature>
<keyword evidence="5" id="KW-0863">Zinc-finger</keyword>
<dbReference type="PROSITE" id="PS50158">
    <property type="entry name" value="ZF_CCHC"/>
    <property type="match status" value="1"/>
</dbReference>
<organism evidence="10">
    <name type="scientific">Oppiella nova</name>
    <dbReference type="NCBI Taxonomy" id="334625"/>
    <lineage>
        <taxon>Eukaryota</taxon>
        <taxon>Metazoa</taxon>
        <taxon>Ecdysozoa</taxon>
        <taxon>Arthropoda</taxon>
        <taxon>Chelicerata</taxon>
        <taxon>Arachnida</taxon>
        <taxon>Acari</taxon>
        <taxon>Acariformes</taxon>
        <taxon>Sarcoptiformes</taxon>
        <taxon>Oribatida</taxon>
        <taxon>Brachypylina</taxon>
        <taxon>Oppioidea</taxon>
        <taxon>Oppiidae</taxon>
        <taxon>Oppiella</taxon>
    </lineage>
</organism>
<dbReference type="SUPFAM" id="SSF54928">
    <property type="entry name" value="RNA-binding domain, RBD"/>
    <property type="match status" value="1"/>
</dbReference>
<feature type="compositionally biased region" description="Low complexity" evidence="7">
    <location>
        <begin position="13"/>
        <end position="28"/>
    </location>
</feature>
<reference evidence="10" key="1">
    <citation type="submission" date="2020-11" db="EMBL/GenBank/DDBJ databases">
        <authorList>
            <person name="Tran Van P."/>
        </authorList>
    </citation>
    <scope>NUCLEOTIDE SEQUENCE</scope>
</reference>
<evidence type="ECO:0000313" key="10">
    <source>
        <dbReference type="EMBL" id="CAD7645628.1"/>
    </source>
</evidence>
<proteinExistence type="predicted"/>
<dbReference type="PANTHER" id="PTHR48025:SF1">
    <property type="entry name" value="RRM DOMAIN-CONTAINING PROTEIN"/>
    <property type="match status" value="1"/>
</dbReference>
<keyword evidence="11" id="KW-1185">Reference proteome</keyword>
<dbReference type="Gene3D" id="3.30.70.330">
    <property type="match status" value="1"/>
</dbReference>
<dbReference type="PANTHER" id="PTHR48025">
    <property type="entry name" value="OS02G0815200 PROTEIN"/>
    <property type="match status" value="1"/>
</dbReference>
<evidence type="ECO:0000256" key="4">
    <source>
        <dbReference type="ARBA" id="ARBA00023170"/>
    </source>
</evidence>
<dbReference type="InterPro" id="IPR001878">
    <property type="entry name" value="Znf_CCHC"/>
</dbReference>
<evidence type="ECO:0000259" key="9">
    <source>
        <dbReference type="PROSITE" id="PS50158"/>
    </source>
</evidence>
<dbReference type="GO" id="GO:0003729">
    <property type="term" value="F:mRNA binding"/>
    <property type="evidence" value="ECO:0007669"/>
    <property type="project" value="TreeGrafter"/>
</dbReference>
<keyword evidence="4" id="KW-0675">Receptor</keyword>
<feature type="region of interest" description="Disordered" evidence="7">
    <location>
        <begin position="1"/>
        <end position="33"/>
    </location>
</feature>
<name>A0A7R9LPS1_9ACAR</name>
<dbReference type="SMART" id="SM00343">
    <property type="entry name" value="ZnF_C2HC"/>
    <property type="match status" value="1"/>
</dbReference>
<evidence type="ECO:0000256" key="1">
    <source>
        <dbReference type="ARBA" id="ARBA00022884"/>
    </source>
</evidence>
<dbReference type="InterPro" id="IPR035979">
    <property type="entry name" value="RBD_domain_sf"/>
</dbReference>
<feature type="region of interest" description="Disordered" evidence="7">
    <location>
        <begin position="445"/>
        <end position="499"/>
    </location>
</feature>
<dbReference type="InterPro" id="IPR050502">
    <property type="entry name" value="Euk_RNA-bind_prot"/>
</dbReference>
<evidence type="ECO:0000313" key="11">
    <source>
        <dbReference type="Proteomes" id="UP000728032"/>
    </source>
</evidence>
<feature type="domain" description="RRM" evidence="8">
    <location>
        <begin position="321"/>
        <end position="391"/>
    </location>
</feature>
<keyword evidence="5" id="KW-0479">Metal-binding</keyword>
<keyword evidence="5" id="KW-0862">Zinc</keyword>
<keyword evidence="2" id="KW-0805">Transcription regulation</keyword>
<dbReference type="SMART" id="SM00360">
    <property type="entry name" value="RRM"/>
    <property type="match status" value="1"/>
</dbReference>
<dbReference type="OrthoDB" id="79941at2759"/>